<comment type="caution">
    <text evidence="1">The sequence shown here is derived from an EMBL/GenBank/DDBJ whole genome shotgun (WGS) entry which is preliminary data.</text>
</comment>
<gene>
    <name evidence="1" type="ORF">JOB18_044562</name>
</gene>
<dbReference type="AlphaFoldDB" id="A0AAV6R090"/>
<name>A0AAV6R090_SOLSE</name>
<protein>
    <submittedName>
        <fullName evidence="1">Uncharacterized protein</fullName>
    </submittedName>
</protein>
<keyword evidence="2" id="KW-1185">Reference proteome</keyword>
<sequence length="109" mass="12530">MFEQHSRGFNRVSIPVVGGESMMAGEWSLPQWMTLHNASAFFFSYVLAAQPSCGRKWMVTFRAAQPSCGRKWMVTFRVNHPHPVIGASSHTCYNFRLMCRRTIPENDNF</sequence>
<accession>A0AAV6R090</accession>
<reference evidence="1 2" key="1">
    <citation type="journal article" date="2021" name="Sci. Rep.">
        <title>Chromosome anchoring in Senegalese sole (Solea senegalensis) reveals sex-associated markers and genome rearrangements in flatfish.</title>
        <authorList>
            <person name="Guerrero-Cozar I."/>
            <person name="Gomez-Garrido J."/>
            <person name="Berbel C."/>
            <person name="Martinez-Blanch J.F."/>
            <person name="Alioto T."/>
            <person name="Claros M.G."/>
            <person name="Gagnaire P.A."/>
            <person name="Manchado M."/>
        </authorList>
    </citation>
    <scope>NUCLEOTIDE SEQUENCE [LARGE SCALE GENOMIC DNA]</scope>
    <source>
        <strain evidence="1">Sse05_10M</strain>
    </source>
</reference>
<organism evidence="1 2">
    <name type="scientific">Solea senegalensis</name>
    <name type="common">Senegalese sole</name>
    <dbReference type="NCBI Taxonomy" id="28829"/>
    <lineage>
        <taxon>Eukaryota</taxon>
        <taxon>Metazoa</taxon>
        <taxon>Chordata</taxon>
        <taxon>Craniata</taxon>
        <taxon>Vertebrata</taxon>
        <taxon>Euteleostomi</taxon>
        <taxon>Actinopterygii</taxon>
        <taxon>Neopterygii</taxon>
        <taxon>Teleostei</taxon>
        <taxon>Neoteleostei</taxon>
        <taxon>Acanthomorphata</taxon>
        <taxon>Carangaria</taxon>
        <taxon>Pleuronectiformes</taxon>
        <taxon>Pleuronectoidei</taxon>
        <taxon>Soleidae</taxon>
        <taxon>Solea</taxon>
    </lineage>
</organism>
<dbReference type="EMBL" id="JAGKHQ010000015">
    <property type="protein sequence ID" value="KAG7497839.1"/>
    <property type="molecule type" value="Genomic_DNA"/>
</dbReference>
<dbReference type="Proteomes" id="UP000693946">
    <property type="component" value="Linkage Group LG3"/>
</dbReference>
<proteinExistence type="predicted"/>
<evidence type="ECO:0000313" key="2">
    <source>
        <dbReference type="Proteomes" id="UP000693946"/>
    </source>
</evidence>
<evidence type="ECO:0000313" key="1">
    <source>
        <dbReference type="EMBL" id="KAG7497839.1"/>
    </source>
</evidence>